<dbReference type="InterPro" id="IPR019267">
    <property type="entry name" value="CRISPR-assoc_Cas6_C"/>
</dbReference>
<name>A0ABT4TMD2_9ACTN</name>
<dbReference type="EMBL" id="JAQFWP010000020">
    <property type="protein sequence ID" value="MDA2805414.1"/>
    <property type="molecule type" value="Genomic_DNA"/>
</dbReference>
<protein>
    <submittedName>
        <fullName evidence="3">CRISPR system precrRNA processing endoribonuclease RAMP protein Cas6</fullName>
    </submittedName>
</protein>
<dbReference type="Gene3D" id="3.30.70.1900">
    <property type="match status" value="1"/>
</dbReference>
<evidence type="ECO:0000313" key="4">
    <source>
        <dbReference type="Proteomes" id="UP001165685"/>
    </source>
</evidence>
<gene>
    <name evidence="3" type="primary">cas6</name>
    <name evidence="3" type="ORF">O4U47_12910</name>
</gene>
<evidence type="ECO:0000259" key="2">
    <source>
        <dbReference type="Pfam" id="PF10040"/>
    </source>
</evidence>
<keyword evidence="4" id="KW-1185">Reference proteome</keyword>
<feature type="region of interest" description="Disordered" evidence="1">
    <location>
        <begin position="1"/>
        <end position="22"/>
    </location>
</feature>
<feature type="region of interest" description="Disordered" evidence="1">
    <location>
        <begin position="195"/>
        <end position="232"/>
    </location>
</feature>
<sequence>MKPFALQGIGTPPPSRSRGESAASMVIGWLDDERVPAWESWHQKETRLGARQVQVRAVEQETASYADLATSAAVSRVGVVFEAPTLVRRGGRNLPLPEPELLVSGLVRRWNAFSPLAVPETQAAELLASVYVARHAVRTVPLELRGRGRAGFVGTATFGIARQAPLALRRWLAALWRFASFSGVGAHTTHGLGQVTVYPGEDPPSAGASRSRRRGADHGAHGPLPQQAGAAR</sequence>
<proteinExistence type="predicted"/>
<dbReference type="RefSeq" id="WP_270678068.1">
    <property type="nucleotide sequence ID" value="NZ_JAQFWP010000020.1"/>
</dbReference>
<reference evidence="3" key="1">
    <citation type="submission" date="2023-01" db="EMBL/GenBank/DDBJ databases">
        <title>Draft genome sequence of Nocardiopsis sp. LSu2-4 isolated from halophytes.</title>
        <authorList>
            <person name="Duangmal K."/>
            <person name="Chantavorakit T."/>
        </authorList>
    </citation>
    <scope>NUCLEOTIDE SEQUENCE</scope>
    <source>
        <strain evidence="3">LSu2-4</strain>
    </source>
</reference>
<feature type="domain" description="CRISPR-associated protein Cas6 C-terminal" evidence="2">
    <location>
        <begin position="81"/>
        <end position="195"/>
    </location>
</feature>
<evidence type="ECO:0000313" key="3">
    <source>
        <dbReference type="EMBL" id="MDA2805414.1"/>
    </source>
</evidence>
<organism evidence="3 4">
    <name type="scientific">Nocardiopsis suaedae</name>
    <dbReference type="NCBI Taxonomy" id="3018444"/>
    <lineage>
        <taxon>Bacteria</taxon>
        <taxon>Bacillati</taxon>
        <taxon>Actinomycetota</taxon>
        <taxon>Actinomycetes</taxon>
        <taxon>Streptosporangiales</taxon>
        <taxon>Nocardiopsidaceae</taxon>
        <taxon>Nocardiopsis</taxon>
    </lineage>
</organism>
<accession>A0ABT4TMD2</accession>
<evidence type="ECO:0000256" key="1">
    <source>
        <dbReference type="SAM" id="MobiDB-lite"/>
    </source>
</evidence>
<dbReference type="Proteomes" id="UP001165685">
    <property type="component" value="Unassembled WGS sequence"/>
</dbReference>
<dbReference type="Pfam" id="PF10040">
    <property type="entry name" value="CRISPR_Cas6"/>
    <property type="match status" value="1"/>
</dbReference>
<dbReference type="CDD" id="cd21141">
    <property type="entry name" value="Cas6_III-like"/>
    <property type="match status" value="1"/>
</dbReference>
<comment type="caution">
    <text evidence="3">The sequence shown here is derived from an EMBL/GenBank/DDBJ whole genome shotgun (WGS) entry which is preliminary data.</text>
</comment>